<comment type="subcellular location">
    <subcellularLocation>
        <location evidence="1">Cell outer membrane</location>
    </subcellularLocation>
</comment>
<dbReference type="EMBL" id="JAVDTX010000006">
    <property type="protein sequence ID" value="MDR6846213.1"/>
    <property type="molecule type" value="Genomic_DNA"/>
</dbReference>
<evidence type="ECO:0000256" key="5">
    <source>
        <dbReference type="ARBA" id="ARBA00023237"/>
    </source>
</evidence>
<feature type="signal peptide" evidence="6">
    <location>
        <begin position="1"/>
        <end position="19"/>
    </location>
</feature>
<evidence type="ECO:0000259" key="7">
    <source>
        <dbReference type="Pfam" id="PF07980"/>
    </source>
</evidence>
<keyword evidence="4" id="KW-0472">Membrane</keyword>
<feature type="chain" id="PRO_5047060691" description="Starch-binding associating with outer membrane" evidence="6">
    <location>
        <begin position="20"/>
        <end position="500"/>
    </location>
</feature>
<evidence type="ECO:0000256" key="6">
    <source>
        <dbReference type="SAM" id="SignalP"/>
    </source>
</evidence>
<dbReference type="PROSITE" id="PS51257">
    <property type="entry name" value="PROKAR_LIPOPROTEIN"/>
    <property type="match status" value="1"/>
</dbReference>
<proteinExistence type="inferred from homology"/>
<dbReference type="Gene3D" id="1.25.40.390">
    <property type="match status" value="1"/>
</dbReference>
<comment type="caution">
    <text evidence="9">The sequence shown here is derived from an EMBL/GenBank/DDBJ whole genome shotgun (WGS) entry which is preliminary data.</text>
</comment>
<dbReference type="InterPro" id="IPR012944">
    <property type="entry name" value="SusD_RagB_dom"/>
</dbReference>
<evidence type="ECO:0000259" key="8">
    <source>
        <dbReference type="Pfam" id="PF14322"/>
    </source>
</evidence>
<organism evidence="9 10">
    <name type="scientific">Flavobacterium granuli</name>
    <dbReference type="NCBI Taxonomy" id="280093"/>
    <lineage>
        <taxon>Bacteria</taxon>
        <taxon>Pseudomonadati</taxon>
        <taxon>Bacteroidota</taxon>
        <taxon>Flavobacteriia</taxon>
        <taxon>Flavobacteriales</taxon>
        <taxon>Flavobacteriaceae</taxon>
        <taxon>Flavobacterium</taxon>
    </lineage>
</organism>
<evidence type="ECO:0000256" key="1">
    <source>
        <dbReference type="ARBA" id="ARBA00004442"/>
    </source>
</evidence>
<evidence type="ECO:0000256" key="2">
    <source>
        <dbReference type="ARBA" id="ARBA00006275"/>
    </source>
</evidence>
<evidence type="ECO:0008006" key="11">
    <source>
        <dbReference type="Google" id="ProtNLM"/>
    </source>
</evidence>
<dbReference type="InterPro" id="IPR011990">
    <property type="entry name" value="TPR-like_helical_dom_sf"/>
</dbReference>
<name>A0ABU1S5F0_9FLAO</name>
<dbReference type="RefSeq" id="WP_310008223.1">
    <property type="nucleotide sequence ID" value="NZ_JAVDTX010000006.1"/>
</dbReference>
<keyword evidence="5" id="KW-0998">Cell outer membrane</keyword>
<evidence type="ECO:0000313" key="9">
    <source>
        <dbReference type="EMBL" id="MDR6846213.1"/>
    </source>
</evidence>
<dbReference type="Pfam" id="PF14322">
    <property type="entry name" value="SusD-like_3"/>
    <property type="match status" value="1"/>
</dbReference>
<dbReference type="Pfam" id="PF07980">
    <property type="entry name" value="SusD_RagB"/>
    <property type="match status" value="1"/>
</dbReference>
<evidence type="ECO:0000256" key="4">
    <source>
        <dbReference type="ARBA" id="ARBA00023136"/>
    </source>
</evidence>
<evidence type="ECO:0000313" key="10">
    <source>
        <dbReference type="Proteomes" id="UP001261871"/>
    </source>
</evidence>
<comment type="similarity">
    <text evidence="2">Belongs to the SusD family.</text>
</comment>
<feature type="domain" description="RagB/SusD" evidence="7">
    <location>
        <begin position="342"/>
        <end position="500"/>
    </location>
</feature>
<keyword evidence="10" id="KW-1185">Reference proteome</keyword>
<protein>
    <recommendedName>
        <fullName evidence="11">Starch-binding associating with outer membrane</fullName>
    </recommendedName>
</protein>
<dbReference type="SUPFAM" id="SSF48452">
    <property type="entry name" value="TPR-like"/>
    <property type="match status" value="1"/>
</dbReference>
<sequence>MKIKILTAVSAMVLSVSCADDFLVKLPETVVSAESFYKTDTDFKLATVGMYVPLRNLYGVGLADSGAWAMGEMRSDNTVFIYNFANRGYADREYVDEFIDDSNGGAASNKYQNDYIIIGRANQILSKIDGADFDQAQKNNYKGQALFMRAFAYFDLVQYFGDVPLTLTPPTSYAEAIKSQSPKEEIYAQIIADATEAGQLLPTKAAQEPGFVANGAAYTLLGNAHIILKQWAEAEAALLKVQGYSLLSDYAAIYDPANKNHAESIFEIQYFDAPTANSASNFAYNFLPILPDPGVIPGFPSGNTNSYAGWNTPTPEMIAAYEPGDLRKEKSIAFYTGDVYTNIPYIKKYVTSSAIAPNTNNDWPVYRYAEVLLFLAEAANEQGKPEALTYLNMVHANSRTGLAPITTTGQTQLRDLIQQERRVELAFENKRWIDLVRTGKAIQVMNAQGIKIKANPQDYYFPANVNPPASGYNVSEKHLLFPIPEREMRINPNFKQNTGY</sequence>
<feature type="domain" description="SusD-like N-terminal" evidence="8">
    <location>
        <begin position="65"/>
        <end position="221"/>
    </location>
</feature>
<accession>A0ABU1S5F0</accession>
<evidence type="ECO:0000256" key="3">
    <source>
        <dbReference type="ARBA" id="ARBA00022729"/>
    </source>
</evidence>
<dbReference type="InterPro" id="IPR033985">
    <property type="entry name" value="SusD-like_N"/>
</dbReference>
<dbReference type="Proteomes" id="UP001261871">
    <property type="component" value="Unassembled WGS sequence"/>
</dbReference>
<keyword evidence="3 6" id="KW-0732">Signal</keyword>
<dbReference type="CDD" id="cd08977">
    <property type="entry name" value="SusD"/>
    <property type="match status" value="1"/>
</dbReference>
<reference evidence="9 10" key="1">
    <citation type="submission" date="2023-07" db="EMBL/GenBank/DDBJ databases">
        <title>Sorghum-associated microbial communities from plants grown in Nebraska, USA.</title>
        <authorList>
            <person name="Schachtman D."/>
        </authorList>
    </citation>
    <scope>NUCLEOTIDE SEQUENCE [LARGE SCALE GENOMIC DNA]</scope>
    <source>
        <strain evidence="9 10">BE124</strain>
    </source>
</reference>
<gene>
    <name evidence="9" type="ORF">J2W95_002924</name>
</gene>